<dbReference type="OrthoDB" id="9794372at2"/>
<organism evidence="2 3">
    <name type="scientific">Brucella pecoris</name>
    <dbReference type="NCBI Taxonomy" id="867683"/>
    <lineage>
        <taxon>Bacteria</taxon>
        <taxon>Pseudomonadati</taxon>
        <taxon>Pseudomonadota</taxon>
        <taxon>Alphaproteobacteria</taxon>
        <taxon>Hyphomicrobiales</taxon>
        <taxon>Brucellaceae</taxon>
        <taxon>Brucella/Ochrobactrum group</taxon>
        <taxon>Brucella</taxon>
    </lineage>
</organism>
<accession>A0A5C5CCF6</accession>
<dbReference type="EMBL" id="VEWK01000017">
    <property type="protein sequence ID" value="TNV09029.1"/>
    <property type="molecule type" value="Genomic_DNA"/>
</dbReference>
<sequence>MLRQRKARREESLDRDAPEPVMAIASIDPHQEMAIADAVGLAMMVVLEKLGPAERIAYVLHDMFDISFDDIGTIVQRSPVSAGQLASRARRCVQGNEEVPSASRSQQRKVVEAFLAASRGGNFSGLLAVLDPNVVFHADDAAARLNAVTDLRGAEQVATAFKGRARNASPALINGAVGVLVAPKGKLLVALAIIVEQGWIVGIEAIADPQRLTTLDMEVLGSS</sequence>
<proteinExistence type="predicted"/>
<keyword evidence="4" id="KW-1185">Reference proteome</keyword>
<name>A0A5C5CCF6_9HYPH</name>
<evidence type="ECO:0000313" key="1">
    <source>
        <dbReference type="EMBL" id="MBB4096013.1"/>
    </source>
</evidence>
<dbReference type="SUPFAM" id="SSF54427">
    <property type="entry name" value="NTF2-like"/>
    <property type="match status" value="1"/>
</dbReference>
<dbReference type="PANTHER" id="PTHR30173">
    <property type="entry name" value="SIGMA 19 FACTOR"/>
    <property type="match status" value="1"/>
</dbReference>
<dbReference type="AlphaFoldDB" id="A0A5C5CCF6"/>
<dbReference type="Proteomes" id="UP000313390">
    <property type="component" value="Unassembled WGS sequence"/>
</dbReference>
<evidence type="ECO:0000313" key="4">
    <source>
        <dbReference type="Proteomes" id="UP000553980"/>
    </source>
</evidence>
<gene>
    <name evidence="2" type="ORF">FIB18_22410</name>
    <name evidence="1" type="ORF">GGQ79_004566</name>
</gene>
<dbReference type="GO" id="GO:0016987">
    <property type="term" value="F:sigma factor activity"/>
    <property type="evidence" value="ECO:0007669"/>
    <property type="project" value="TreeGrafter"/>
</dbReference>
<dbReference type="InterPro" id="IPR013324">
    <property type="entry name" value="RNA_pol_sigma_r3/r4-like"/>
</dbReference>
<dbReference type="InterPro" id="IPR032710">
    <property type="entry name" value="NTF2-like_dom_sf"/>
</dbReference>
<evidence type="ECO:0000313" key="3">
    <source>
        <dbReference type="Proteomes" id="UP000313390"/>
    </source>
</evidence>
<dbReference type="RefSeq" id="WP_140022902.1">
    <property type="nucleotide sequence ID" value="NZ_JACIEX010000016.1"/>
</dbReference>
<reference evidence="1 4" key="3">
    <citation type="submission" date="2020-08" db="EMBL/GenBank/DDBJ databases">
        <title>Genomic Encyclopedia of Type Strains, Phase IV (KMG-IV): sequencing the most valuable type-strain genomes for metagenomic binning, comparative biology and taxonomic classification.</title>
        <authorList>
            <person name="Goeker M."/>
        </authorList>
    </citation>
    <scope>NUCLEOTIDE SEQUENCE [LARGE SCALE GENOMIC DNA]</scope>
    <source>
        <strain evidence="1 4">DSM 23868</strain>
    </source>
</reference>
<dbReference type="EMBL" id="JACIEX010000016">
    <property type="protein sequence ID" value="MBB4096013.1"/>
    <property type="molecule type" value="Genomic_DNA"/>
</dbReference>
<reference evidence="2 3" key="1">
    <citation type="journal article" date="2011" name="Int. J. Syst. Evol. Microbiol.">
        <title>Ochrobactrum pecoris sp. nov., isolated from farm animals.</title>
        <authorList>
            <person name="Kampfer P."/>
            <person name="Huber B."/>
            <person name="Busse H.J."/>
            <person name="Scholz H.C."/>
            <person name="Tomaso H."/>
            <person name="Hotzel H."/>
            <person name="Melzer F."/>
        </authorList>
    </citation>
    <scope>NUCLEOTIDE SEQUENCE [LARGE SCALE GENOMIC DNA]</scope>
    <source>
        <strain evidence="2 3">08RB2639</strain>
    </source>
</reference>
<evidence type="ECO:0000313" key="2">
    <source>
        <dbReference type="EMBL" id="TNV09029.1"/>
    </source>
</evidence>
<protein>
    <submittedName>
        <fullName evidence="1">RNA polymerase sigma-70 factor (ECF subfamily)</fullName>
    </submittedName>
    <submittedName>
        <fullName evidence="2">RNA polymerase subunit sigma-70</fullName>
    </submittedName>
</protein>
<dbReference type="PANTHER" id="PTHR30173:SF43">
    <property type="entry name" value="ECF RNA POLYMERASE SIGMA FACTOR SIGI-RELATED"/>
    <property type="match status" value="1"/>
</dbReference>
<comment type="caution">
    <text evidence="2">The sequence shown here is derived from an EMBL/GenBank/DDBJ whole genome shotgun (WGS) entry which is preliminary data.</text>
</comment>
<dbReference type="SUPFAM" id="SSF88659">
    <property type="entry name" value="Sigma3 and sigma4 domains of RNA polymerase sigma factors"/>
    <property type="match status" value="1"/>
</dbReference>
<dbReference type="InterPro" id="IPR052704">
    <property type="entry name" value="ECF_Sigma-70_Domain"/>
</dbReference>
<reference evidence="2" key="2">
    <citation type="submission" date="2019-06" db="EMBL/GenBank/DDBJ databases">
        <authorList>
            <person name="Hu M."/>
        </authorList>
    </citation>
    <scope>NUCLEOTIDE SEQUENCE</scope>
    <source>
        <strain evidence="2">08RB2639</strain>
    </source>
</reference>
<dbReference type="Gene3D" id="3.10.450.50">
    <property type="match status" value="1"/>
</dbReference>
<dbReference type="Proteomes" id="UP000553980">
    <property type="component" value="Unassembled WGS sequence"/>
</dbReference>